<dbReference type="Proteomes" id="UP000248806">
    <property type="component" value="Unassembled WGS sequence"/>
</dbReference>
<evidence type="ECO:0000313" key="1">
    <source>
        <dbReference type="EMBL" id="PZW22411.1"/>
    </source>
</evidence>
<keyword evidence="2" id="KW-1185">Reference proteome</keyword>
<proteinExistence type="predicted"/>
<name>A0A326TYS9_THEHA</name>
<organism evidence="1 2">
    <name type="scientific">Thermosporothrix hazakensis</name>
    <dbReference type="NCBI Taxonomy" id="644383"/>
    <lineage>
        <taxon>Bacteria</taxon>
        <taxon>Bacillati</taxon>
        <taxon>Chloroflexota</taxon>
        <taxon>Ktedonobacteria</taxon>
        <taxon>Ktedonobacterales</taxon>
        <taxon>Thermosporotrichaceae</taxon>
        <taxon>Thermosporothrix</taxon>
    </lineage>
</organism>
<evidence type="ECO:0000313" key="2">
    <source>
        <dbReference type="Proteomes" id="UP000248806"/>
    </source>
</evidence>
<accession>A0A326TYS9</accession>
<protein>
    <submittedName>
        <fullName evidence="1">Uncharacterized protein</fullName>
    </submittedName>
</protein>
<sequence length="148" mass="16809">MHSRFPFAEEKMYTLCLSGAEINMLYDMARQRTAEIMAKHPSRVTNAERNVLMGLIKYSSIVEQIISAIHVRGIPVDNVQYSVEMSAITLASLLVEAQRQYHLLNSKPAWEHTSTEERRLGSLWVFCRIAERIVDQDRAKMASSGPGL</sequence>
<dbReference type="AlphaFoldDB" id="A0A326TYS9"/>
<reference evidence="1 2" key="1">
    <citation type="submission" date="2018-06" db="EMBL/GenBank/DDBJ databases">
        <title>Genomic Encyclopedia of Archaeal and Bacterial Type Strains, Phase II (KMG-II): from individual species to whole genera.</title>
        <authorList>
            <person name="Goeker M."/>
        </authorList>
    </citation>
    <scope>NUCLEOTIDE SEQUENCE [LARGE SCALE GENOMIC DNA]</scope>
    <source>
        <strain evidence="1 2">ATCC BAA-1881</strain>
    </source>
</reference>
<comment type="caution">
    <text evidence="1">The sequence shown here is derived from an EMBL/GenBank/DDBJ whole genome shotgun (WGS) entry which is preliminary data.</text>
</comment>
<gene>
    <name evidence="1" type="ORF">EI42_05545</name>
</gene>
<dbReference type="EMBL" id="QKUF01000034">
    <property type="protein sequence ID" value="PZW22411.1"/>
    <property type="molecule type" value="Genomic_DNA"/>
</dbReference>